<dbReference type="PANTHER" id="PTHR46082:SF6">
    <property type="entry name" value="AAA+ ATPASE DOMAIN-CONTAINING PROTEIN-RELATED"/>
    <property type="match status" value="1"/>
</dbReference>
<proteinExistence type="predicted"/>
<sequence>MDGSIGGSRDPGALCALKLRLWRDRCGRPSCRELEKLLGEAGHPSYTLDDVRETLATGRNLDWAFVAAVVTACHRFAASAGMAGFAAEPDLGPWRRDYDEMQRALSRTARPVRAGAIPAIAEAYQRRRVGAELSGKAAVGHTYVLGGPGGVGKTQIAAGLIAQADPAAPIDLVVWATATSRESVLRRYAEAAQQLGIADDDGIEATAEHFLTWLGDTHGRRWLVVLDDLLDPAHLSGLWPPSGTGTTVVTTRFAETASDHIAVPVEPFGPNDSLRYLREALGSDRQRLDGADQLALELGHLPLALAQAAAYVREQDLDCRGYLKRFRHRRLADVRPTANGHADALTATWTLAAEAADARRPHGVARPLLDIAARLDGNGIPAALFTARASLDALARDTIAATVADASDGLRNLARLSLCRLDDDRTVVRVHESLQQAVRDTAGADTDAGEHAVRAAADALLEIWPAVEADATLLDMLRSNAETLLWTNVDTLCRAALHQVVFRAGNSLPRQGLFAAAVAYWERLLPVVRDRLGADHPDTLTVRNNLAWAYGRNGDAERALAGLRDLLPVRRRVLGDDDVNTMATRHGIAVWLSDTGDREESVTRLRELVAQYEQALGADHRDTLNTRLTLADQLGQTECPAAAVAELGPLLDDYRRTLGPDSPETLDAEYTMVCWQAEAGDTRAALSRAETLLGGYHRTLGPDHVDTLWARFLRADLVCRADGRAVAAVAMRKLLDDVLRLTAEGRSEADDVRTAIDRWSTPDDE</sequence>
<protein>
    <recommendedName>
        <fullName evidence="3">Tetratricopeptide repeat-containing protein</fullName>
    </recommendedName>
</protein>
<dbReference type="Pfam" id="PF13424">
    <property type="entry name" value="TPR_12"/>
    <property type="match status" value="1"/>
</dbReference>
<evidence type="ECO:0000313" key="1">
    <source>
        <dbReference type="EMBL" id="GGL04614.1"/>
    </source>
</evidence>
<keyword evidence="2" id="KW-1185">Reference proteome</keyword>
<dbReference type="InterPro" id="IPR053137">
    <property type="entry name" value="NLR-like"/>
</dbReference>
<name>A0A8J3C479_9ACTN</name>
<dbReference type="SUPFAM" id="SSF48452">
    <property type="entry name" value="TPR-like"/>
    <property type="match status" value="1"/>
</dbReference>
<dbReference type="InterPro" id="IPR027417">
    <property type="entry name" value="P-loop_NTPase"/>
</dbReference>
<dbReference type="InterPro" id="IPR011990">
    <property type="entry name" value="TPR-like_helical_dom_sf"/>
</dbReference>
<dbReference type="Gene3D" id="3.40.50.300">
    <property type="entry name" value="P-loop containing nucleotide triphosphate hydrolases"/>
    <property type="match status" value="1"/>
</dbReference>
<evidence type="ECO:0000313" key="2">
    <source>
        <dbReference type="Proteomes" id="UP000656042"/>
    </source>
</evidence>
<dbReference type="Gene3D" id="1.25.40.10">
    <property type="entry name" value="Tetratricopeptide repeat domain"/>
    <property type="match status" value="1"/>
</dbReference>
<reference evidence="1" key="2">
    <citation type="submission" date="2020-09" db="EMBL/GenBank/DDBJ databases">
        <authorList>
            <person name="Sun Q."/>
            <person name="Zhou Y."/>
        </authorList>
    </citation>
    <scope>NUCLEOTIDE SEQUENCE</scope>
    <source>
        <strain evidence="1">CGMCC 4.7299</strain>
    </source>
</reference>
<evidence type="ECO:0008006" key="3">
    <source>
        <dbReference type="Google" id="ProtNLM"/>
    </source>
</evidence>
<dbReference type="Proteomes" id="UP000656042">
    <property type="component" value="Unassembled WGS sequence"/>
</dbReference>
<dbReference type="AlphaFoldDB" id="A0A8J3C479"/>
<organism evidence="1 2">
    <name type="scientific">Mangrovihabitans endophyticus</name>
    <dbReference type="NCBI Taxonomy" id="1751298"/>
    <lineage>
        <taxon>Bacteria</taxon>
        <taxon>Bacillati</taxon>
        <taxon>Actinomycetota</taxon>
        <taxon>Actinomycetes</taxon>
        <taxon>Micromonosporales</taxon>
        <taxon>Micromonosporaceae</taxon>
        <taxon>Mangrovihabitans</taxon>
    </lineage>
</organism>
<dbReference type="EMBL" id="BMMX01000023">
    <property type="protein sequence ID" value="GGL04614.1"/>
    <property type="molecule type" value="Genomic_DNA"/>
</dbReference>
<gene>
    <name evidence="1" type="ORF">GCM10012284_44010</name>
</gene>
<dbReference type="PANTHER" id="PTHR46082">
    <property type="entry name" value="ATP/GTP-BINDING PROTEIN-RELATED"/>
    <property type="match status" value="1"/>
</dbReference>
<dbReference type="Pfam" id="PF13374">
    <property type="entry name" value="TPR_10"/>
    <property type="match status" value="1"/>
</dbReference>
<accession>A0A8J3C479</accession>
<dbReference type="SUPFAM" id="SSF52540">
    <property type="entry name" value="P-loop containing nucleoside triphosphate hydrolases"/>
    <property type="match status" value="1"/>
</dbReference>
<comment type="caution">
    <text evidence="1">The sequence shown here is derived from an EMBL/GenBank/DDBJ whole genome shotgun (WGS) entry which is preliminary data.</text>
</comment>
<reference evidence="1" key="1">
    <citation type="journal article" date="2014" name="Int. J. Syst. Evol. Microbiol.">
        <title>Complete genome sequence of Corynebacterium casei LMG S-19264T (=DSM 44701T), isolated from a smear-ripened cheese.</title>
        <authorList>
            <consortium name="US DOE Joint Genome Institute (JGI-PGF)"/>
            <person name="Walter F."/>
            <person name="Albersmeier A."/>
            <person name="Kalinowski J."/>
            <person name="Ruckert C."/>
        </authorList>
    </citation>
    <scope>NUCLEOTIDE SEQUENCE</scope>
    <source>
        <strain evidence="1">CGMCC 4.7299</strain>
    </source>
</reference>
<dbReference type="RefSeq" id="WP_189081170.1">
    <property type="nucleotide sequence ID" value="NZ_BMMX01000023.1"/>
</dbReference>